<accession>A0A6J5FA76</accession>
<keyword evidence="2" id="KW-1185">Reference proteome</keyword>
<dbReference type="EMBL" id="CADIKH010000096">
    <property type="protein sequence ID" value="CAB3774106.1"/>
    <property type="molecule type" value="Genomic_DNA"/>
</dbReference>
<protein>
    <submittedName>
        <fullName evidence="1">Uncharacterized protein</fullName>
    </submittedName>
</protein>
<evidence type="ECO:0000313" key="1">
    <source>
        <dbReference type="EMBL" id="CAB3774106.1"/>
    </source>
</evidence>
<reference evidence="1 2" key="1">
    <citation type="submission" date="2020-04" db="EMBL/GenBank/DDBJ databases">
        <authorList>
            <person name="De Canck E."/>
        </authorList>
    </citation>
    <scope>NUCLEOTIDE SEQUENCE [LARGE SCALE GENOMIC DNA]</scope>
    <source>
        <strain evidence="1 2">LMG 29542</strain>
    </source>
</reference>
<dbReference type="AlphaFoldDB" id="A0A6J5FA76"/>
<evidence type="ECO:0000313" key="2">
    <source>
        <dbReference type="Proteomes" id="UP000494363"/>
    </source>
</evidence>
<sequence>MACLRSGAVRVSAGLSVLYQPVPRLQEDVRIRHGSGAFGKWLIQLARINVVILMIGV</sequence>
<organism evidence="1 2">
    <name type="scientific">Paraburkholderia humisilvae</name>
    <dbReference type="NCBI Taxonomy" id="627669"/>
    <lineage>
        <taxon>Bacteria</taxon>
        <taxon>Pseudomonadati</taxon>
        <taxon>Pseudomonadota</taxon>
        <taxon>Betaproteobacteria</taxon>
        <taxon>Burkholderiales</taxon>
        <taxon>Burkholderiaceae</taxon>
        <taxon>Paraburkholderia</taxon>
    </lineage>
</organism>
<dbReference type="Proteomes" id="UP000494363">
    <property type="component" value="Unassembled WGS sequence"/>
</dbReference>
<gene>
    <name evidence="1" type="ORF">LMG29542_07585</name>
</gene>
<name>A0A6J5FA76_9BURK</name>
<proteinExistence type="predicted"/>